<evidence type="ECO:0000256" key="6">
    <source>
        <dbReference type="ARBA" id="ARBA00022840"/>
    </source>
</evidence>
<dbReference type="GO" id="GO:0005829">
    <property type="term" value="C:cytosol"/>
    <property type="evidence" value="ECO:0007669"/>
    <property type="project" value="UniProtKB-ARBA"/>
</dbReference>
<evidence type="ECO:0000256" key="8">
    <source>
        <dbReference type="ARBA" id="ARBA00038035"/>
    </source>
</evidence>
<dbReference type="FunFam" id="1.10.510.10:FF:000090">
    <property type="entry name" value="Dual specificity mitogen-activated protein kinase kinase 4"/>
    <property type="match status" value="1"/>
</dbReference>
<dbReference type="GO" id="GO:0004708">
    <property type="term" value="F:MAP kinase kinase activity"/>
    <property type="evidence" value="ECO:0007669"/>
    <property type="project" value="UniProtKB-EC"/>
</dbReference>
<keyword evidence="14" id="KW-1185">Reference proteome</keyword>
<dbReference type="Pfam" id="PF00069">
    <property type="entry name" value="Pkinase"/>
    <property type="match status" value="1"/>
</dbReference>
<dbReference type="GO" id="GO:0004713">
    <property type="term" value="F:protein tyrosine kinase activity"/>
    <property type="evidence" value="ECO:0007669"/>
    <property type="project" value="UniProtKB-KW"/>
</dbReference>
<evidence type="ECO:0000256" key="11">
    <source>
        <dbReference type="RuleBase" id="RU000304"/>
    </source>
</evidence>
<dbReference type="GO" id="GO:0033554">
    <property type="term" value="P:cellular response to stress"/>
    <property type="evidence" value="ECO:0007669"/>
    <property type="project" value="UniProtKB-ARBA"/>
</dbReference>
<dbReference type="EMBL" id="JBDJPC010000013">
    <property type="protein sequence ID" value="KAL1488957.1"/>
    <property type="molecule type" value="Genomic_DNA"/>
</dbReference>
<dbReference type="Gene3D" id="1.10.510.10">
    <property type="entry name" value="Transferase(Phosphotransferase) domain 1"/>
    <property type="match status" value="1"/>
</dbReference>
<sequence>MADQHCSSGSKKPSILKIDFSQTPSSKSFAICSPMSRSQSVDKGTVTGTPSILRPKMSLPTVVGKAKDPAITRPQTDTKFKIAHSMNSTGKLQISGSTYDFTSDDLHDLGEIGRGGFGTVNKMVHYKSNTTLAVKRIRSTVDEKEQKQLLMDLDVVMKSNECKYIVQFYGALFKEGDCWICMELMDTSLDKFYKFIYEKLEQRIPEPVLGKIALATVKALNYLKEELKIIHRDVKPSNILLDKKGNIKLCDFGISGQLVDSIAKTKDAGCRPYMAPERIDPQTAKGYDVRSDVWSLGITLMEVATGHFPYKRWSSVFDQLHEVVNGDPPRLSTNANMFTAEFVTFVNTCLIKQENLRPKYTKLLQDPFILRATQERVDVAAYVTEIMDEMANNGISAFTTNLQ</sequence>
<comment type="similarity">
    <text evidence="8">Belongs to the protein kinase superfamily. STE Ser/Thr protein kinase family. MAP kinase kinase subfamily.</text>
</comment>
<dbReference type="CDD" id="cd06616">
    <property type="entry name" value="PKc_MKK4"/>
    <property type="match status" value="1"/>
</dbReference>
<dbReference type="Proteomes" id="UP001566132">
    <property type="component" value="Unassembled WGS sequence"/>
</dbReference>
<dbReference type="PANTHER" id="PTHR48013">
    <property type="entry name" value="DUAL SPECIFICITY MITOGEN-ACTIVATED PROTEIN KINASE KINASE 5-RELATED"/>
    <property type="match status" value="1"/>
</dbReference>
<evidence type="ECO:0000256" key="10">
    <source>
        <dbReference type="PROSITE-ProRule" id="PRU10141"/>
    </source>
</evidence>
<dbReference type="InterPro" id="IPR008271">
    <property type="entry name" value="Ser/Thr_kinase_AS"/>
</dbReference>
<evidence type="ECO:0000313" key="13">
    <source>
        <dbReference type="EMBL" id="KAL1488957.1"/>
    </source>
</evidence>
<dbReference type="PROSITE" id="PS00108">
    <property type="entry name" value="PROTEIN_KINASE_ST"/>
    <property type="match status" value="1"/>
</dbReference>
<dbReference type="AlphaFoldDB" id="A0ABD1E4T5"/>
<keyword evidence="6 10" id="KW-0067">ATP-binding</keyword>
<dbReference type="InterPro" id="IPR017441">
    <property type="entry name" value="Protein_kinase_ATP_BS"/>
</dbReference>
<protein>
    <recommendedName>
        <fullName evidence="9">mitogen-activated protein kinase kinase</fullName>
        <ecNumber evidence="9">2.7.12.2</ecNumber>
    </recommendedName>
</protein>
<keyword evidence="7" id="KW-0829">Tyrosine-protein kinase</keyword>
<dbReference type="GO" id="GO:0005524">
    <property type="term" value="F:ATP binding"/>
    <property type="evidence" value="ECO:0007669"/>
    <property type="project" value="UniProtKB-UniRule"/>
</dbReference>
<dbReference type="SUPFAM" id="SSF56112">
    <property type="entry name" value="Protein kinase-like (PK-like)"/>
    <property type="match status" value="1"/>
</dbReference>
<keyword evidence="1 11" id="KW-0723">Serine/threonine-protein kinase</keyword>
<evidence type="ECO:0000256" key="9">
    <source>
        <dbReference type="ARBA" id="ARBA00038999"/>
    </source>
</evidence>
<feature type="binding site" evidence="10">
    <location>
        <position position="135"/>
    </location>
    <ligand>
        <name>ATP</name>
        <dbReference type="ChEBI" id="CHEBI:30616"/>
    </ligand>
</feature>
<gene>
    <name evidence="13" type="ORF">ABEB36_014741</name>
</gene>
<accession>A0ABD1E4T5</accession>
<dbReference type="PROSITE" id="PS50011">
    <property type="entry name" value="PROTEIN_KINASE_DOM"/>
    <property type="match status" value="1"/>
</dbReference>
<dbReference type="InterPro" id="IPR000719">
    <property type="entry name" value="Prot_kinase_dom"/>
</dbReference>
<dbReference type="PANTHER" id="PTHR48013:SF15">
    <property type="entry name" value="DUAL SPECIFICITY MITOGEN-ACTIVATED PROTEIN KINASE KINASE 4"/>
    <property type="match status" value="1"/>
</dbReference>
<dbReference type="GO" id="GO:0004674">
    <property type="term" value="F:protein serine/threonine kinase activity"/>
    <property type="evidence" value="ECO:0007669"/>
    <property type="project" value="UniProtKB-KW"/>
</dbReference>
<keyword evidence="5" id="KW-0418">Kinase</keyword>
<dbReference type="Gene3D" id="3.30.200.20">
    <property type="entry name" value="Phosphorylase Kinase, domain 1"/>
    <property type="match status" value="1"/>
</dbReference>
<keyword evidence="2" id="KW-0597">Phosphoprotein</keyword>
<evidence type="ECO:0000313" key="14">
    <source>
        <dbReference type="Proteomes" id="UP001566132"/>
    </source>
</evidence>
<evidence type="ECO:0000256" key="5">
    <source>
        <dbReference type="ARBA" id="ARBA00022777"/>
    </source>
</evidence>
<organism evidence="13 14">
    <name type="scientific">Hypothenemus hampei</name>
    <name type="common">Coffee berry borer</name>
    <dbReference type="NCBI Taxonomy" id="57062"/>
    <lineage>
        <taxon>Eukaryota</taxon>
        <taxon>Metazoa</taxon>
        <taxon>Ecdysozoa</taxon>
        <taxon>Arthropoda</taxon>
        <taxon>Hexapoda</taxon>
        <taxon>Insecta</taxon>
        <taxon>Pterygota</taxon>
        <taxon>Neoptera</taxon>
        <taxon>Endopterygota</taxon>
        <taxon>Coleoptera</taxon>
        <taxon>Polyphaga</taxon>
        <taxon>Cucujiformia</taxon>
        <taxon>Curculionidae</taxon>
        <taxon>Scolytinae</taxon>
        <taxon>Hypothenemus</taxon>
    </lineage>
</organism>
<name>A0ABD1E4T5_HYPHA</name>
<evidence type="ECO:0000256" key="3">
    <source>
        <dbReference type="ARBA" id="ARBA00022679"/>
    </source>
</evidence>
<dbReference type="EC" id="2.7.12.2" evidence="9"/>
<evidence type="ECO:0000256" key="1">
    <source>
        <dbReference type="ARBA" id="ARBA00022527"/>
    </source>
</evidence>
<comment type="caution">
    <text evidence="13">The sequence shown here is derived from an EMBL/GenBank/DDBJ whole genome shotgun (WGS) entry which is preliminary data.</text>
</comment>
<feature type="domain" description="Protein kinase" evidence="12">
    <location>
        <begin position="106"/>
        <end position="369"/>
    </location>
</feature>
<dbReference type="PROSITE" id="PS00107">
    <property type="entry name" value="PROTEIN_KINASE_ATP"/>
    <property type="match status" value="1"/>
</dbReference>
<evidence type="ECO:0000256" key="2">
    <source>
        <dbReference type="ARBA" id="ARBA00022553"/>
    </source>
</evidence>
<evidence type="ECO:0000256" key="4">
    <source>
        <dbReference type="ARBA" id="ARBA00022741"/>
    </source>
</evidence>
<keyword evidence="3" id="KW-0808">Transferase</keyword>
<dbReference type="FunFam" id="3.30.200.20:FF:000126">
    <property type="entry name" value="Dual specificity mitogen-activated protein kinase kinase 4"/>
    <property type="match status" value="1"/>
</dbReference>
<dbReference type="InterPro" id="IPR011009">
    <property type="entry name" value="Kinase-like_dom_sf"/>
</dbReference>
<reference evidence="13 14" key="1">
    <citation type="submission" date="2024-05" db="EMBL/GenBank/DDBJ databases">
        <title>Genetic variation in Jamaican populations of the coffee berry borer (Hypothenemus hampei).</title>
        <authorList>
            <person name="Errbii M."/>
            <person name="Myrie A."/>
        </authorList>
    </citation>
    <scope>NUCLEOTIDE SEQUENCE [LARGE SCALE GENOMIC DNA]</scope>
    <source>
        <strain evidence="13">JA-Hopewell-2020-01-JO</strain>
        <tissue evidence="13">Whole body</tissue>
    </source>
</reference>
<evidence type="ECO:0000259" key="12">
    <source>
        <dbReference type="PROSITE" id="PS50011"/>
    </source>
</evidence>
<evidence type="ECO:0000256" key="7">
    <source>
        <dbReference type="ARBA" id="ARBA00023137"/>
    </source>
</evidence>
<dbReference type="SMART" id="SM00220">
    <property type="entry name" value="S_TKc"/>
    <property type="match status" value="1"/>
</dbReference>
<keyword evidence="4 10" id="KW-0547">Nucleotide-binding</keyword>
<proteinExistence type="inferred from homology"/>